<sequence length="66" mass="7187">MQKIEYVLSADVLKDSDRGSASSAAVVYLTLTKIGPRRRRGLMGNATGGQELFAAEAGEERRMQND</sequence>
<dbReference type="EMBL" id="JAWHQM010000021">
    <property type="protein sequence ID" value="KAK5631739.1"/>
    <property type="molecule type" value="Genomic_DNA"/>
</dbReference>
<comment type="caution">
    <text evidence="1">The sequence shown here is derived from an EMBL/GenBank/DDBJ whole genome shotgun (WGS) entry which is preliminary data.</text>
</comment>
<keyword evidence="2" id="KW-1185">Reference proteome</keyword>
<evidence type="ECO:0000313" key="1">
    <source>
        <dbReference type="EMBL" id="KAK5631739.1"/>
    </source>
</evidence>
<protein>
    <submittedName>
        <fullName evidence="1">Uncharacterized protein</fullName>
    </submittedName>
</protein>
<organism evidence="1 2">
    <name type="scientific">Xylaria bambusicola</name>
    <dbReference type="NCBI Taxonomy" id="326684"/>
    <lineage>
        <taxon>Eukaryota</taxon>
        <taxon>Fungi</taxon>
        <taxon>Dikarya</taxon>
        <taxon>Ascomycota</taxon>
        <taxon>Pezizomycotina</taxon>
        <taxon>Sordariomycetes</taxon>
        <taxon>Xylariomycetidae</taxon>
        <taxon>Xylariales</taxon>
        <taxon>Xylariaceae</taxon>
        <taxon>Xylaria</taxon>
    </lineage>
</organism>
<name>A0AAN7UV63_9PEZI</name>
<gene>
    <name evidence="1" type="ORF">RRF57_007453</name>
</gene>
<accession>A0AAN7UV63</accession>
<dbReference type="Proteomes" id="UP001305414">
    <property type="component" value="Unassembled WGS sequence"/>
</dbReference>
<dbReference type="AlphaFoldDB" id="A0AAN7UV63"/>
<evidence type="ECO:0000313" key="2">
    <source>
        <dbReference type="Proteomes" id="UP001305414"/>
    </source>
</evidence>
<reference evidence="1 2" key="1">
    <citation type="submission" date="2023-10" db="EMBL/GenBank/DDBJ databases">
        <title>Draft genome sequence of Xylaria bambusicola isolate GMP-LS, the root and basal stem rot pathogen of sugarcane in Indonesia.</title>
        <authorList>
            <person name="Selvaraj P."/>
            <person name="Muralishankar V."/>
            <person name="Muruganantham S."/>
            <person name="Sp S."/>
            <person name="Haryani S."/>
            <person name="Lau K.J.X."/>
            <person name="Naqvi N.I."/>
        </authorList>
    </citation>
    <scope>NUCLEOTIDE SEQUENCE [LARGE SCALE GENOMIC DNA]</scope>
    <source>
        <strain evidence="1">GMP-LS</strain>
    </source>
</reference>
<proteinExistence type="predicted"/>